<accession>A0A0F9FQA3</accession>
<name>A0A0F9FQA3_9ZZZZ</name>
<protein>
    <submittedName>
        <fullName evidence="1">Uncharacterized protein</fullName>
    </submittedName>
</protein>
<gene>
    <name evidence="1" type="ORF">LCGC14_2215180</name>
</gene>
<reference evidence="1" key="1">
    <citation type="journal article" date="2015" name="Nature">
        <title>Complex archaea that bridge the gap between prokaryotes and eukaryotes.</title>
        <authorList>
            <person name="Spang A."/>
            <person name="Saw J.H."/>
            <person name="Jorgensen S.L."/>
            <person name="Zaremba-Niedzwiedzka K."/>
            <person name="Martijn J."/>
            <person name="Lind A.E."/>
            <person name="van Eijk R."/>
            <person name="Schleper C."/>
            <person name="Guy L."/>
            <person name="Ettema T.J."/>
        </authorList>
    </citation>
    <scope>NUCLEOTIDE SEQUENCE</scope>
</reference>
<proteinExistence type="predicted"/>
<comment type="caution">
    <text evidence="1">The sequence shown here is derived from an EMBL/GenBank/DDBJ whole genome shotgun (WGS) entry which is preliminary data.</text>
</comment>
<evidence type="ECO:0000313" key="1">
    <source>
        <dbReference type="EMBL" id="KKL59455.1"/>
    </source>
</evidence>
<dbReference type="AlphaFoldDB" id="A0A0F9FQA3"/>
<organism evidence="1">
    <name type="scientific">marine sediment metagenome</name>
    <dbReference type="NCBI Taxonomy" id="412755"/>
    <lineage>
        <taxon>unclassified sequences</taxon>
        <taxon>metagenomes</taxon>
        <taxon>ecological metagenomes</taxon>
    </lineage>
</organism>
<dbReference type="EMBL" id="LAZR01029481">
    <property type="protein sequence ID" value="KKL59455.1"/>
    <property type="molecule type" value="Genomic_DNA"/>
</dbReference>
<sequence>MVQVGESVDYYYRGPRSVRFWERIDQLANNNDLYKLGVKLQNLEEYVLGELLKAEKRRK</sequence>